<dbReference type="PANTHER" id="PTHR24282">
    <property type="entry name" value="CYTOCHROME P450 FAMILY MEMBER"/>
    <property type="match status" value="1"/>
</dbReference>
<name>W1NSY8_AMBTC</name>
<evidence type="ECO:0000313" key="14">
    <source>
        <dbReference type="Proteomes" id="UP000017836"/>
    </source>
</evidence>
<dbReference type="AlphaFoldDB" id="W1NSY8"/>
<dbReference type="OMA" id="TSWACWN"/>
<evidence type="ECO:0000256" key="6">
    <source>
        <dbReference type="ARBA" id="ARBA00022989"/>
    </source>
</evidence>
<dbReference type="InterPro" id="IPR036396">
    <property type="entry name" value="Cyt_P450_sf"/>
</dbReference>
<keyword evidence="4" id="KW-0812">Transmembrane</keyword>
<evidence type="ECO:0000256" key="4">
    <source>
        <dbReference type="ARBA" id="ARBA00022692"/>
    </source>
</evidence>
<evidence type="ECO:0008006" key="15">
    <source>
        <dbReference type="Google" id="ProtNLM"/>
    </source>
</evidence>
<evidence type="ECO:0000256" key="2">
    <source>
        <dbReference type="ARBA" id="ARBA00010617"/>
    </source>
</evidence>
<keyword evidence="8 11" id="KW-0408">Iron</keyword>
<dbReference type="Gene3D" id="1.10.630.10">
    <property type="entry name" value="Cytochrome P450"/>
    <property type="match status" value="1"/>
</dbReference>
<keyword evidence="10" id="KW-0472">Membrane</keyword>
<sequence length="513" mass="58838">MEAALLICCCVVFISWVFTVKVGYAIWWRPRVLGKQLEKQGIRGPPYKLLYGNVKEINKLNQEAISKPMGHSHQIVPRIFPFFLETVQNYGKICVTWFGETPRVIIMDTELIKDILSDKFGHFAKPPVNPLVILLAQGLALAEGEKWARQRRIINPAFHMEKLKGMLPEFARCCKEMVERWEKLVGEDGNFEIDVLPELQNLTVDVISRTAFGSSFEEGKRIFELQQEQADLCIQAVRIIYIPGFRFVPTEKNMRRKKIHKKVRGIIQELIQKKETEIKSGTLYNHDLLGLLLESNNTNDNKSKLTLDDVIEECKLFYFAGQETTSTLLTWTMVVLSMHPTWQQRARDEVMQVIGSQYTYLPTLEQLSHLKIVNMILNEVLRLYPPGPLLLRQTYKRISLRGIDFPAGVELALPVIMIHHDRELWGDDADEFQPTRFSDGVSKASKHPFAFFPFGGGPRICIGQNFALIEAKMVLAMVLMKFSFHLSPLYTHAPCQQLTLQPQHGAPIILHKL</sequence>
<accession>W1NSY8</accession>
<keyword evidence="5 11" id="KW-0479">Metal-binding</keyword>
<dbReference type="eggNOG" id="KOG0157">
    <property type="taxonomic scope" value="Eukaryota"/>
</dbReference>
<dbReference type="GO" id="GO:0016705">
    <property type="term" value="F:oxidoreductase activity, acting on paired donors, with incorporation or reduction of molecular oxygen"/>
    <property type="evidence" value="ECO:0007669"/>
    <property type="project" value="InterPro"/>
</dbReference>
<keyword evidence="7 12" id="KW-0560">Oxidoreductase</keyword>
<dbReference type="PANTHER" id="PTHR24282:SF255">
    <property type="entry name" value="CYTOCHROME P450 72A11-RELATED"/>
    <property type="match status" value="1"/>
</dbReference>
<protein>
    <recommendedName>
        <fullName evidence="15">Cytochrome P450</fullName>
    </recommendedName>
</protein>
<evidence type="ECO:0000256" key="5">
    <source>
        <dbReference type="ARBA" id="ARBA00022723"/>
    </source>
</evidence>
<dbReference type="HOGENOM" id="CLU_001570_5_0_1"/>
<dbReference type="InterPro" id="IPR001128">
    <property type="entry name" value="Cyt_P450"/>
</dbReference>
<comment type="similarity">
    <text evidence="2 12">Belongs to the cytochrome P450 family.</text>
</comment>
<feature type="binding site" description="axial binding residue" evidence="11">
    <location>
        <position position="461"/>
    </location>
    <ligand>
        <name>heme</name>
        <dbReference type="ChEBI" id="CHEBI:30413"/>
    </ligand>
    <ligandPart>
        <name>Fe</name>
        <dbReference type="ChEBI" id="CHEBI:18248"/>
    </ligandPart>
</feature>
<evidence type="ECO:0000256" key="8">
    <source>
        <dbReference type="ARBA" id="ARBA00023004"/>
    </source>
</evidence>
<gene>
    <name evidence="13" type="ORF">AMTR_s00117p00135700</name>
</gene>
<dbReference type="EMBL" id="KI395608">
    <property type="protein sequence ID" value="ERM97995.1"/>
    <property type="molecule type" value="Genomic_DNA"/>
</dbReference>
<comment type="subcellular location">
    <subcellularLocation>
        <location evidence="1">Membrane</location>
    </subcellularLocation>
</comment>
<dbReference type="PRINTS" id="PR00385">
    <property type="entry name" value="P450"/>
</dbReference>
<keyword evidence="3 11" id="KW-0349">Heme</keyword>
<evidence type="ECO:0000256" key="3">
    <source>
        <dbReference type="ARBA" id="ARBA00022617"/>
    </source>
</evidence>
<dbReference type="GO" id="GO:0004497">
    <property type="term" value="F:monooxygenase activity"/>
    <property type="evidence" value="ECO:0000318"/>
    <property type="project" value="GO_Central"/>
</dbReference>
<dbReference type="FunFam" id="1.10.630.10:FF:000029">
    <property type="entry name" value="Cytochrome P450 734A1"/>
    <property type="match status" value="1"/>
</dbReference>
<dbReference type="STRING" id="13333.W1NSY8"/>
<keyword evidence="14" id="KW-1185">Reference proteome</keyword>
<comment type="cofactor">
    <cofactor evidence="11">
        <name>heme</name>
        <dbReference type="ChEBI" id="CHEBI:30413"/>
    </cofactor>
</comment>
<dbReference type="SUPFAM" id="SSF48264">
    <property type="entry name" value="Cytochrome P450"/>
    <property type="match status" value="1"/>
</dbReference>
<evidence type="ECO:0000313" key="13">
    <source>
        <dbReference type="EMBL" id="ERM97995.1"/>
    </source>
</evidence>
<dbReference type="GO" id="GO:0016020">
    <property type="term" value="C:membrane"/>
    <property type="evidence" value="ECO:0007669"/>
    <property type="project" value="UniProtKB-SubCell"/>
</dbReference>
<dbReference type="InterPro" id="IPR002401">
    <property type="entry name" value="Cyt_P450_E_grp-I"/>
</dbReference>
<dbReference type="PRINTS" id="PR00463">
    <property type="entry name" value="EP450I"/>
</dbReference>
<evidence type="ECO:0000256" key="1">
    <source>
        <dbReference type="ARBA" id="ARBA00004370"/>
    </source>
</evidence>
<dbReference type="InterPro" id="IPR017972">
    <property type="entry name" value="Cyt_P450_CS"/>
</dbReference>
<evidence type="ECO:0000256" key="12">
    <source>
        <dbReference type="RuleBase" id="RU000461"/>
    </source>
</evidence>
<evidence type="ECO:0000256" key="9">
    <source>
        <dbReference type="ARBA" id="ARBA00023033"/>
    </source>
</evidence>
<evidence type="ECO:0000256" key="7">
    <source>
        <dbReference type="ARBA" id="ARBA00023002"/>
    </source>
</evidence>
<keyword evidence="6" id="KW-1133">Transmembrane helix</keyword>
<evidence type="ECO:0000256" key="10">
    <source>
        <dbReference type="ARBA" id="ARBA00023136"/>
    </source>
</evidence>
<dbReference type="Proteomes" id="UP000017836">
    <property type="component" value="Unassembled WGS sequence"/>
</dbReference>
<dbReference type="InterPro" id="IPR050665">
    <property type="entry name" value="Cytochrome_P450_Monooxygen"/>
</dbReference>
<evidence type="ECO:0000256" key="11">
    <source>
        <dbReference type="PIRSR" id="PIRSR602401-1"/>
    </source>
</evidence>
<proteinExistence type="inferred from homology"/>
<dbReference type="Pfam" id="PF00067">
    <property type="entry name" value="p450"/>
    <property type="match status" value="1"/>
</dbReference>
<organism evidence="13 14">
    <name type="scientific">Amborella trichopoda</name>
    <dbReference type="NCBI Taxonomy" id="13333"/>
    <lineage>
        <taxon>Eukaryota</taxon>
        <taxon>Viridiplantae</taxon>
        <taxon>Streptophyta</taxon>
        <taxon>Embryophyta</taxon>
        <taxon>Tracheophyta</taxon>
        <taxon>Spermatophyta</taxon>
        <taxon>Magnoliopsida</taxon>
        <taxon>Amborellales</taxon>
        <taxon>Amborellaceae</taxon>
        <taxon>Amborella</taxon>
    </lineage>
</organism>
<reference evidence="14" key="1">
    <citation type="journal article" date="2013" name="Science">
        <title>The Amborella genome and the evolution of flowering plants.</title>
        <authorList>
            <consortium name="Amborella Genome Project"/>
        </authorList>
    </citation>
    <scope>NUCLEOTIDE SEQUENCE [LARGE SCALE GENOMIC DNA]</scope>
</reference>
<dbReference type="GO" id="GO:0005506">
    <property type="term" value="F:iron ion binding"/>
    <property type="evidence" value="ECO:0007669"/>
    <property type="project" value="InterPro"/>
</dbReference>
<dbReference type="Gramene" id="ERM97995">
    <property type="protein sequence ID" value="ERM97995"/>
    <property type="gene ID" value="AMTR_s00117p00135700"/>
</dbReference>
<dbReference type="PROSITE" id="PS00086">
    <property type="entry name" value="CYTOCHROME_P450"/>
    <property type="match status" value="1"/>
</dbReference>
<dbReference type="GO" id="GO:0020037">
    <property type="term" value="F:heme binding"/>
    <property type="evidence" value="ECO:0007669"/>
    <property type="project" value="InterPro"/>
</dbReference>
<keyword evidence="9 12" id="KW-0503">Monooxygenase</keyword>